<protein>
    <recommendedName>
        <fullName evidence="2">Xylose isomerase-like TIM barrel domain-containing protein</fullName>
    </recommendedName>
</protein>
<name>A0A382J6B1_9ZZZZ</name>
<reference evidence="1" key="1">
    <citation type="submission" date="2018-05" db="EMBL/GenBank/DDBJ databases">
        <authorList>
            <person name="Lanie J.A."/>
            <person name="Ng W.-L."/>
            <person name="Kazmierczak K.M."/>
            <person name="Andrzejewski T.M."/>
            <person name="Davidsen T.M."/>
            <person name="Wayne K.J."/>
            <person name="Tettelin H."/>
            <person name="Glass J.I."/>
            <person name="Rusch D."/>
            <person name="Podicherti R."/>
            <person name="Tsui H.-C.T."/>
            <person name="Winkler M.E."/>
        </authorList>
    </citation>
    <scope>NUCLEOTIDE SEQUENCE</scope>
</reference>
<feature type="non-terminal residue" evidence="1">
    <location>
        <position position="89"/>
    </location>
</feature>
<dbReference type="AlphaFoldDB" id="A0A382J6B1"/>
<dbReference type="NCBIfam" id="TIGR01409">
    <property type="entry name" value="TAT_signal_seq"/>
    <property type="match status" value="1"/>
</dbReference>
<accession>A0A382J6B1</accession>
<evidence type="ECO:0000313" key="1">
    <source>
        <dbReference type="EMBL" id="SVC06603.1"/>
    </source>
</evidence>
<gene>
    <name evidence="1" type="ORF">METZ01_LOCUS259457</name>
</gene>
<dbReference type="Pfam" id="PF10518">
    <property type="entry name" value="TAT_signal"/>
    <property type="match status" value="1"/>
</dbReference>
<organism evidence="1">
    <name type="scientific">marine metagenome</name>
    <dbReference type="NCBI Taxonomy" id="408172"/>
    <lineage>
        <taxon>unclassified sequences</taxon>
        <taxon>metagenomes</taxon>
        <taxon>ecological metagenomes</taxon>
    </lineage>
</organism>
<dbReference type="InterPro" id="IPR006311">
    <property type="entry name" value="TAT_signal"/>
</dbReference>
<dbReference type="EMBL" id="UINC01071587">
    <property type="protein sequence ID" value="SVC06603.1"/>
    <property type="molecule type" value="Genomic_DNA"/>
</dbReference>
<proteinExistence type="predicted"/>
<dbReference type="InterPro" id="IPR019546">
    <property type="entry name" value="TAT_signal_bac_arc"/>
</dbReference>
<dbReference type="PROSITE" id="PS51318">
    <property type="entry name" value="TAT"/>
    <property type="match status" value="1"/>
</dbReference>
<sequence>MNNITRRQFLGAAAALTTAPALAARPKFRLNYILSSSMYGTLPLKTILPEVAKTGAGTIDIWPRVHGNQREQIEEMGHEKFAALQKQHR</sequence>
<evidence type="ECO:0008006" key="2">
    <source>
        <dbReference type="Google" id="ProtNLM"/>
    </source>
</evidence>